<dbReference type="KEGG" id="dsc:ABOD76_07095"/>
<feature type="binding site" evidence="3">
    <location>
        <position position="57"/>
    </location>
    <ligand>
        <name>substrate</name>
    </ligand>
</feature>
<dbReference type="RefSeq" id="WP_350244109.1">
    <property type="nucleotide sequence ID" value="NZ_CP158299.1"/>
</dbReference>
<dbReference type="SUPFAM" id="SSF53254">
    <property type="entry name" value="Phosphoglycerate mutase-like"/>
    <property type="match status" value="1"/>
</dbReference>
<evidence type="ECO:0000256" key="3">
    <source>
        <dbReference type="PIRSR" id="PIRSR613078-2"/>
    </source>
</evidence>
<evidence type="ECO:0000256" key="1">
    <source>
        <dbReference type="ARBA" id="ARBA00022801"/>
    </source>
</evidence>
<sequence>MRLTLVRHGITTWNREGRWQGHTDTPLSPEGEAQARRLAVRLRHAHFDQVWSSDLQRAQQTAQLALPGRTPQLDPRLREVHFGQYDGHTYAENRVHPEFEQWQQDSWTQAPPGGESLRAVGERARAWAEQLTDGQEVVAFTHGGTVRALTSLLLAWPTAAQPGAALPFPLRLLHASITRLVREEGRWALETWNDIGHLERWAGAAD</sequence>
<accession>A0AAU7UCP4</accession>
<feature type="active site" description="Tele-phosphohistidine intermediate" evidence="2">
    <location>
        <position position="8"/>
    </location>
</feature>
<dbReference type="EC" id="3.1.3.-" evidence="4"/>
<dbReference type="PANTHER" id="PTHR46517:SF1">
    <property type="entry name" value="FRUCTOSE-2,6-BISPHOSPHATASE TIGAR"/>
    <property type="match status" value="1"/>
</dbReference>
<organism evidence="4">
    <name type="scientific">Deinococcus sonorensis KR-87</name>
    <dbReference type="NCBI Taxonomy" id="694439"/>
    <lineage>
        <taxon>Bacteria</taxon>
        <taxon>Thermotogati</taxon>
        <taxon>Deinococcota</taxon>
        <taxon>Deinococci</taxon>
        <taxon>Deinococcales</taxon>
        <taxon>Deinococcaceae</taxon>
        <taxon>Deinococcus</taxon>
    </lineage>
</organism>
<dbReference type="SMART" id="SM00855">
    <property type="entry name" value="PGAM"/>
    <property type="match status" value="1"/>
</dbReference>
<dbReference type="GO" id="GO:0045820">
    <property type="term" value="P:negative regulation of glycolytic process"/>
    <property type="evidence" value="ECO:0007669"/>
    <property type="project" value="TreeGrafter"/>
</dbReference>
<dbReference type="EMBL" id="CP158299">
    <property type="protein sequence ID" value="XBV86058.1"/>
    <property type="molecule type" value="Genomic_DNA"/>
</dbReference>
<dbReference type="PANTHER" id="PTHR46517">
    <property type="entry name" value="FRUCTOSE-2,6-BISPHOSPHATASE TIGAR"/>
    <property type="match status" value="1"/>
</dbReference>
<dbReference type="GO" id="GO:0004331">
    <property type="term" value="F:fructose-2,6-bisphosphate 2-phosphatase activity"/>
    <property type="evidence" value="ECO:0007669"/>
    <property type="project" value="TreeGrafter"/>
</dbReference>
<evidence type="ECO:0000313" key="4">
    <source>
        <dbReference type="EMBL" id="XBV86058.1"/>
    </source>
</evidence>
<feature type="binding site" evidence="3">
    <location>
        <begin position="7"/>
        <end position="14"/>
    </location>
    <ligand>
        <name>substrate</name>
    </ligand>
</feature>
<dbReference type="GO" id="GO:0043456">
    <property type="term" value="P:regulation of pentose-phosphate shunt"/>
    <property type="evidence" value="ECO:0007669"/>
    <property type="project" value="TreeGrafter"/>
</dbReference>
<dbReference type="AlphaFoldDB" id="A0AAU7UCP4"/>
<gene>
    <name evidence="4" type="ORF">ABOD76_07095</name>
</gene>
<dbReference type="Gene3D" id="3.40.50.1240">
    <property type="entry name" value="Phosphoglycerate mutase-like"/>
    <property type="match status" value="1"/>
</dbReference>
<dbReference type="InterPro" id="IPR013078">
    <property type="entry name" value="His_Pase_superF_clade-1"/>
</dbReference>
<reference evidence="4" key="1">
    <citation type="submission" date="2024-06" db="EMBL/GenBank/DDBJ databases">
        <title>Draft Genome Sequence of Deinococcus sonorensis Type Strain KR-87, a Biofilm Producing Representative of the Genus Deinococcus.</title>
        <authorList>
            <person name="Boren L.S."/>
            <person name="Grosso R.A."/>
            <person name="Hugenberg-Cox A.N."/>
            <person name="Hill J.T.E."/>
            <person name="Albert C.M."/>
            <person name="Tuohy J.M."/>
        </authorList>
    </citation>
    <scope>NUCLEOTIDE SEQUENCE</scope>
    <source>
        <strain evidence="4">KR-87</strain>
    </source>
</reference>
<proteinExistence type="predicted"/>
<evidence type="ECO:0000256" key="2">
    <source>
        <dbReference type="PIRSR" id="PIRSR613078-1"/>
    </source>
</evidence>
<dbReference type="InterPro" id="IPR051695">
    <property type="entry name" value="Phosphoglycerate_Mutase"/>
</dbReference>
<protein>
    <submittedName>
        <fullName evidence="4">Histidine phosphatase family protein</fullName>
        <ecNumber evidence="4">3.1.3.-</ecNumber>
    </submittedName>
</protein>
<dbReference type="Pfam" id="PF00300">
    <property type="entry name" value="His_Phos_1"/>
    <property type="match status" value="1"/>
</dbReference>
<dbReference type="InterPro" id="IPR029033">
    <property type="entry name" value="His_PPase_superfam"/>
</dbReference>
<name>A0AAU7UCP4_9DEIO</name>
<keyword evidence="1 4" id="KW-0378">Hydrolase</keyword>
<dbReference type="GO" id="GO:0005829">
    <property type="term" value="C:cytosol"/>
    <property type="evidence" value="ECO:0007669"/>
    <property type="project" value="TreeGrafter"/>
</dbReference>
<dbReference type="CDD" id="cd07067">
    <property type="entry name" value="HP_PGM_like"/>
    <property type="match status" value="1"/>
</dbReference>
<feature type="active site" description="Proton donor/acceptor" evidence="2">
    <location>
        <position position="79"/>
    </location>
</feature>